<comment type="cofactor">
    <cofactor evidence="1 6">
        <name>FAD</name>
        <dbReference type="ChEBI" id="CHEBI:57692"/>
    </cofactor>
</comment>
<dbReference type="PANTHER" id="PTHR43884">
    <property type="entry name" value="ACYL-COA DEHYDROGENASE"/>
    <property type="match status" value="1"/>
</dbReference>
<evidence type="ECO:0000313" key="20">
    <source>
        <dbReference type="Proteomes" id="UP000062475"/>
    </source>
</evidence>
<reference evidence="10 16" key="1">
    <citation type="journal article" date="2014" name="J. Bacteriol.">
        <title>Role of an Archaeal PitA Transporter in the Copper and Arsenic Resistance of Metallosphaera sedula, an Extreme Thermoacidophile.</title>
        <authorList>
            <person name="McCarthy S."/>
            <person name="Ai C."/>
            <person name="Wheaton G."/>
            <person name="Tevatia R."/>
            <person name="Eckrich V."/>
            <person name="Kelly R."/>
            <person name="Blum P."/>
        </authorList>
    </citation>
    <scope>NUCLEOTIDE SEQUENCE [LARGE SCALE GENOMIC DNA]</scope>
    <source>
        <strain evidence="10 16">CuR1</strain>
    </source>
</reference>
<evidence type="ECO:0000259" key="8">
    <source>
        <dbReference type="Pfam" id="PF02770"/>
    </source>
</evidence>
<dbReference type="Proteomes" id="UP000068832">
    <property type="component" value="Chromosome"/>
</dbReference>
<evidence type="ECO:0000313" key="18">
    <source>
        <dbReference type="Proteomes" id="UP000061362"/>
    </source>
</evidence>
<evidence type="ECO:0000256" key="1">
    <source>
        <dbReference type="ARBA" id="ARBA00001974"/>
    </source>
</evidence>
<reference evidence="18 19" key="2">
    <citation type="journal article" date="2015" name="Genome Announc.">
        <title>Complete Genome Sequences of Evolved Arsenate-Resistant Metallosphaera sedula Strains.</title>
        <authorList>
            <person name="Ai C."/>
            <person name="McCarthy S."/>
            <person name="Schackwitz W."/>
            <person name="Martin J."/>
            <person name="Lipzen A."/>
            <person name="Blum P."/>
        </authorList>
    </citation>
    <scope>NUCLEOTIDE SEQUENCE [LARGE SCALE GENOMIC DNA]</scope>
    <source>
        <strain evidence="13 19">ARS120-1</strain>
        <strain evidence="14 18">ARS120-2</strain>
        <strain evidence="11 21">ARS50-1</strain>
        <strain evidence="12 20">ARS50-2</strain>
    </source>
</reference>
<dbReference type="EMBL" id="CP012172">
    <property type="protein sequence ID" value="AKV74245.1"/>
    <property type="molecule type" value="Genomic_DNA"/>
</dbReference>
<proteinExistence type="inferred from homology"/>
<dbReference type="EMBL" id="CP012176">
    <property type="protein sequence ID" value="AKV83222.1"/>
    <property type="molecule type" value="Genomic_DNA"/>
</dbReference>
<organism evidence="10 16">
    <name type="scientific">Metallosphaera sedula</name>
    <dbReference type="NCBI Taxonomy" id="43687"/>
    <lineage>
        <taxon>Archaea</taxon>
        <taxon>Thermoproteota</taxon>
        <taxon>Thermoprotei</taxon>
        <taxon>Sulfolobales</taxon>
        <taxon>Sulfolobaceae</taxon>
        <taxon>Metallosphaera</taxon>
    </lineage>
</organism>
<dbReference type="CDD" id="cd00567">
    <property type="entry name" value="ACAD"/>
    <property type="match status" value="1"/>
</dbReference>
<evidence type="ECO:0000313" key="17">
    <source>
        <dbReference type="Proteomes" id="UP000056255"/>
    </source>
</evidence>
<dbReference type="PANTHER" id="PTHR43884:SF40">
    <property type="entry name" value="ACYL-COA DEHYDROGENASE"/>
    <property type="match status" value="1"/>
</dbReference>
<evidence type="ECO:0000256" key="4">
    <source>
        <dbReference type="ARBA" id="ARBA00022827"/>
    </source>
</evidence>
<dbReference type="InterPro" id="IPR013786">
    <property type="entry name" value="AcylCoA_DH/ox_N"/>
</dbReference>
<dbReference type="Proteomes" id="UP000062475">
    <property type="component" value="Chromosome"/>
</dbReference>
<dbReference type="InterPro" id="IPR046373">
    <property type="entry name" value="Acyl-CoA_Oxase/DH_mid-dom_sf"/>
</dbReference>
<dbReference type="OrthoDB" id="275197at2157"/>
<dbReference type="PATRIC" id="fig|43687.5.peg.1325"/>
<evidence type="ECO:0000313" key="11">
    <source>
        <dbReference type="EMBL" id="AKV74245.1"/>
    </source>
</evidence>
<feature type="domain" description="Acyl-CoA oxidase/dehydrogenase middle" evidence="8">
    <location>
        <begin position="127"/>
        <end position="222"/>
    </location>
</feature>
<evidence type="ECO:0000256" key="6">
    <source>
        <dbReference type="RuleBase" id="RU362125"/>
    </source>
</evidence>
<dbReference type="GO" id="GO:0050660">
    <property type="term" value="F:flavin adenine dinucleotide binding"/>
    <property type="evidence" value="ECO:0007669"/>
    <property type="project" value="InterPro"/>
</dbReference>
<dbReference type="InterPro" id="IPR037069">
    <property type="entry name" value="AcylCoA_DH/ox_N_sf"/>
</dbReference>
<dbReference type="InterPro" id="IPR009100">
    <property type="entry name" value="AcylCoA_DH/oxidase_NM_dom_sf"/>
</dbReference>
<dbReference type="GeneID" id="91755712"/>
<dbReference type="Proteomes" id="UP000062398">
    <property type="component" value="Chromosome"/>
</dbReference>
<dbReference type="InterPro" id="IPR006089">
    <property type="entry name" value="Acyl-CoA_DH_CS"/>
</dbReference>
<keyword evidence="3 6" id="KW-0285">Flavoprotein</keyword>
<keyword evidence="4 6" id="KW-0274">FAD</keyword>
<evidence type="ECO:0000256" key="2">
    <source>
        <dbReference type="ARBA" id="ARBA00009347"/>
    </source>
</evidence>
<evidence type="ECO:0000313" key="13">
    <source>
        <dbReference type="EMBL" id="AKV78736.1"/>
    </source>
</evidence>
<dbReference type="Proteomes" id="UP000029084">
    <property type="component" value="Chromosome"/>
</dbReference>
<evidence type="ECO:0000313" key="10">
    <source>
        <dbReference type="EMBL" id="AIM27364.1"/>
    </source>
</evidence>
<evidence type="ECO:0000259" key="7">
    <source>
        <dbReference type="Pfam" id="PF00441"/>
    </source>
</evidence>
<feature type="domain" description="Acyl-CoA dehydrogenase/oxidase C-terminal" evidence="7">
    <location>
        <begin position="235"/>
        <end position="368"/>
    </location>
</feature>
<sequence length="393" mass="44381">MNEITSLLNVGEDVSLLLESLREMMAKYPEKYWGDLDLKEEFPSSFLHDFMSLGFGNVLFPREFGGGGLGVLDASLLLREINLLGGNAYFVHGQYYNAVLLNRCAQESLKRRYYPEIVENNLKVLSLALTEPEVGSDTTKIKTTAQKEGNRFLINGHKIFISRVDKTDFLIVVARTEPYSRERKSHGITMFLVDMRDLRGRIEMRRIRTMANTDAYELFIENLEVPDTNVIGEVDQGFQCLLSCLNAERIMIASEMIGNAEYFLERGTEYARTREVFDRPIGQNQGVQFPLAQGFADLVTSALALKYAGELYDSNADNRVVGTYANIAKYKASETAWFLGNVVMDVFGGLGYARDTGIERKLRETRLFLVAPVSRNLILADLAHNALKLPRSF</sequence>
<name>A0A088E4J0_9CREN</name>
<evidence type="ECO:0000313" key="15">
    <source>
        <dbReference type="EMBL" id="AKV83222.1"/>
    </source>
</evidence>
<dbReference type="EMBL" id="CP008822">
    <property type="protein sequence ID" value="AIM27364.1"/>
    <property type="molecule type" value="Genomic_DNA"/>
</dbReference>
<dbReference type="GO" id="GO:0003995">
    <property type="term" value="F:acyl-CoA dehydrogenase activity"/>
    <property type="evidence" value="ECO:0007669"/>
    <property type="project" value="InterPro"/>
</dbReference>
<dbReference type="RefSeq" id="WP_012021166.1">
    <property type="nucleotide sequence ID" value="NZ_AP019770.1"/>
</dbReference>
<dbReference type="Pfam" id="PF02770">
    <property type="entry name" value="Acyl-CoA_dh_M"/>
    <property type="match status" value="1"/>
</dbReference>
<dbReference type="FunFam" id="2.40.110.10:FF:000002">
    <property type="entry name" value="Acyl-CoA dehydrogenase fadE12"/>
    <property type="match status" value="1"/>
</dbReference>
<dbReference type="InterPro" id="IPR036250">
    <property type="entry name" value="AcylCo_DH-like_C"/>
</dbReference>
<dbReference type="EMBL" id="CP012175">
    <property type="protein sequence ID" value="AKV80981.1"/>
    <property type="molecule type" value="Genomic_DNA"/>
</dbReference>
<reference evidence="15 17" key="3">
    <citation type="submission" date="2015-07" db="EMBL/GenBank/DDBJ databases">
        <title>Physiological, transcriptional responses and genome re-sequencing of acid resistant extremely thermoacidophilic Metallosphaera sedula SARC-M1.</title>
        <authorList>
            <person name="Ai C."/>
            <person name="McCarthy S."/>
            <person name="Eckrich V."/>
            <person name="Rudrappa D."/>
            <person name="Qiu G."/>
            <person name="Blum P."/>
        </authorList>
    </citation>
    <scope>NUCLEOTIDE SEQUENCE [LARGE SCALE GENOMIC DNA]</scope>
    <source>
        <strain evidence="15 17">SARC-M1</strain>
    </source>
</reference>
<evidence type="ECO:0000256" key="5">
    <source>
        <dbReference type="ARBA" id="ARBA00023002"/>
    </source>
</evidence>
<dbReference type="SUPFAM" id="SSF47203">
    <property type="entry name" value="Acyl-CoA dehydrogenase C-terminal domain-like"/>
    <property type="match status" value="1"/>
</dbReference>
<evidence type="ECO:0000313" key="14">
    <source>
        <dbReference type="EMBL" id="AKV80981.1"/>
    </source>
</evidence>
<feature type="domain" description="Acyl-CoA dehydrogenase/oxidase N-terminal" evidence="9">
    <location>
        <begin position="13"/>
        <end position="119"/>
    </location>
</feature>
<dbReference type="InterPro" id="IPR009075">
    <property type="entry name" value="AcylCo_DH/oxidase_C"/>
</dbReference>
<gene>
    <name evidence="10" type="ORF">HA72_1218</name>
    <name evidence="11" type="ORF">MsedA_1237</name>
    <name evidence="12" type="ORF">MsedB_1239</name>
    <name evidence="13" type="ORF">MsedC_1237</name>
    <name evidence="14" type="ORF">MsedD_1238</name>
    <name evidence="15" type="ORF">MsedE_1241</name>
</gene>
<evidence type="ECO:0000259" key="9">
    <source>
        <dbReference type="Pfam" id="PF02771"/>
    </source>
</evidence>
<dbReference type="Gene3D" id="1.10.540.10">
    <property type="entry name" value="Acyl-CoA dehydrogenase/oxidase, N-terminal domain"/>
    <property type="match status" value="1"/>
</dbReference>
<dbReference type="Proteomes" id="UP000056255">
    <property type="component" value="Chromosome"/>
</dbReference>
<dbReference type="SUPFAM" id="SSF56645">
    <property type="entry name" value="Acyl-CoA dehydrogenase NM domain-like"/>
    <property type="match status" value="1"/>
</dbReference>
<dbReference type="Gene3D" id="2.40.110.10">
    <property type="entry name" value="Butyryl-CoA Dehydrogenase, subunit A, domain 2"/>
    <property type="match status" value="1"/>
</dbReference>
<protein>
    <submittedName>
        <fullName evidence="10 11">Acyl-CoA dehydrogenase</fullName>
    </submittedName>
</protein>
<evidence type="ECO:0000313" key="12">
    <source>
        <dbReference type="EMBL" id="AKV76484.1"/>
    </source>
</evidence>
<dbReference type="EMBL" id="CP012173">
    <property type="protein sequence ID" value="AKV76484.1"/>
    <property type="molecule type" value="Genomic_DNA"/>
</dbReference>
<dbReference type="Gene3D" id="1.20.140.10">
    <property type="entry name" value="Butyryl-CoA Dehydrogenase, subunit A, domain 3"/>
    <property type="match status" value="1"/>
</dbReference>
<dbReference type="Proteomes" id="UP000061362">
    <property type="component" value="Chromosome"/>
</dbReference>
<comment type="similarity">
    <text evidence="2 6">Belongs to the acyl-CoA dehydrogenase family.</text>
</comment>
<evidence type="ECO:0000313" key="21">
    <source>
        <dbReference type="Proteomes" id="UP000068832"/>
    </source>
</evidence>
<keyword evidence="5 6" id="KW-0560">Oxidoreductase</keyword>
<dbReference type="InterPro" id="IPR006091">
    <property type="entry name" value="Acyl-CoA_Oxase/DH_mid-dom"/>
</dbReference>
<evidence type="ECO:0000313" key="19">
    <source>
        <dbReference type="Proteomes" id="UP000062398"/>
    </source>
</evidence>
<dbReference type="Pfam" id="PF02771">
    <property type="entry name" value="Acyl-CoA_dh_N"/>
    <property type="match status" value="1"/>
</dbReference>
<dbReference type="OMA" id="MMQKAAT"/>
<dbReference type="AlphaFoldDB" id="A0A088E4J0"/>
<evidence type="ECO:0000256" key="3">
    <source>
        <dbReference type="ARBA" id="ARBA00022630"/>
    </source>
</evidence>
<dbReference type="EMBL" id="CP012174">
    <property type="protein sequence ID" value="AKV78736.1"/>
    <property type="molecule type" value="Genomic_DNA"/>
</dbReference>
<evidence type="ECO:0000313" key="16">
    <source>
        <dbReference type="Proteomes" id="UP000029084"/>
    </source>
</evidence>
<dbReference type="Pfam" id="PF00441">
    <property type="entry name" value="Acyl-CoA_dh_1"/>
    <property type="match status" value="1"/>
</dbReference>
<dbReference type="PROSITE" id="PS00073">
    <property type="entry name" value="ACYL_COA_DH_2"/>
    <property type="match status" value="1"/>
</dbReference>
<accession>A0A088E4J0</accession>